<dbReference type="PROSITE" id="PS51257">
    <property type="entry name" value="PROKAR_LIPOPROTEIN"/>
    <property type="match status" value="1"/>
</dbReference>
<dbReference type="Proteomes" id="UP000231960">
    <property type="component" value="Unassembled WGS sequence"/>
</dbReference>
<dbReference type="AlphaFoldDB" id="A0A2M9R3U0"/>
<accession>A0A2M9R3U0</accession>
<comment type="caution">
    <text evidence="1">The sequence shown here is derived from an EMBL/GenBank/DDBJ whole genome shotgun (WGS) entry which is preliminary data.</text>
</comment>
<evidence type="ECO:0000313" key="2">
    <source>
        <dbReference type="Proteomes" id="UP000231960"/>
    </source>
</evidence>
<dbReference type="SUPFAM" id="SSF48452">
    <property type="entry name" value="TPR-like"/>
    <property type="match status" value="1"/>
</dbReference>
<organism evidence="1 2">
    <name type="scientific">Avrilella dinanensis</name>
    <dbReference type="NCBI Taxonomy" id="2008672"/>
    <lineage>
        <taxon>Bacteria</taxon>
        <taxon>Pseudomonadati</taxon>
        <taxon>Bacteroidota</taxon>
        <taxon>Flavobacteriia</taxon>
        <taxon>Flavobacteriales</taxon>
        <taxon>Flavobacteriaceae</taxon>
        <taxon>Avrilella</taxon>
    </lineage>
</organism>
<dbReference type="OrthoDB" id="739506at2"/>
<dbReference type="InterPro" id="IPR011990">
    <property type="entry name" value="TPR-like_helical_dom_sf"/>
</dbReference>
<reference evidence="1 2" key="1">
    <citation type="submission" date="2017-06" db="EMBL/GenBank/DDBJ databases">
        <title>Description of Avrilella dinanensis gen. nov. sp. nov.</title>
        <authorList>
            <person name="Leyer C."/>
            <person name="Sassi M."/>
            <person name="Minet J."/>
            <person name="Kayal S."/>
            <person name="Cattoir V."/>
        </authorList>
    </citation>
    <scope>NUCLEOTIDE SEQUENCE [LARGE SCALE GENOMIC DNA]</scope>
    <source>
        <strain evidence="1 2">UR159</strain>
    </source>
</reference>
<dbReference type="EMBL" id="NIPO01000001">
    <property type="protein sequence ID" value="PJR03530.1"/>
    <property type="molecule type" value="Genomic_DNA"/>
</dbReference>
<dbReference type="RefSeq" id="WP_100677098.1">
    <property type="nucleotide sequence ID" value="NZ_NIPO01000001.1"/>
</dbReference>
<gene>
    <name evidence="1" type="ORF">CDL10_02620</name>
</gene>
<evidence type="ECO:0000313" key="1">
    <source>
        <dbReference type="EMBL" id="PJR03530.1"/>
    </source>
</evidence>
<proteinExistence type="predicted"/>
<name>A0A2M9R3U0_9FLAO</name>
<protein>
    <submittedName>
        <fullName evidence="1">Uncharacterized protein</fullName>
    </submittedName>
</protein>
<keyword evidence="2" id="KW-1185">Reference proteome</keyword>
<dbReference type="Gene3D" id="1.25.40.10">
    <property type="entry name" value="Tetratricopeptide repeat domain"/>
    <property type="match status" value="1"/>
</dbReference>
<sequence length="207" mass="24245">MRLRNIIIILLVFSAISCNSNKEISDIGIKDRTIYQSTSDSLFRNMDNYQLYEKSKELNFQEKHQKGLEILLELEKSEPENKLVLEGLGITYSYLNNFSLSEEYFKKVIAVDSLFFNGYINLSTLYVNKKEYELAYQTIMRASNIEKTEMEEVFYIMQQANLNHFLGNCEEALTLCNMAMNLTNDRDVIDLITRDYNEIKKTCINKN</sequence>